<name>A0A382WU93_9ZZZZ</name>
<dbReference type="InterPro" id="IPR001732">
    <property type="entry name" value="UDP-Glc/GDP-Man_DH_N"/>
</dbReference>
<dbReference type="PIRSF" id="PIRSF000124">
    <property type="entry name" value="UDPglc_GDPman_dh"/>
    <property type="match status" value="1"/>
</dbReference>
<dbReference type="Gene3D" id="3.40.50.720">
    <property type="entry name" value="NAD(P)-binding Rossmann-like Domain"/>
    <property type="match status" value="1"/>
</dbReference>
<dbReference type="EMBL" id="UINC01162596">
    <property type="protein sequence ID" value="SVD62436.1"/>
    <property type="molecule type" value="Genomic_DNA"/>
</dbReference>
<dbReference type="GO" id="GO:0016616">
    <property type="term" value="F:oxidoreductase activity, acting on the CH-OH group of donors, NAD or NADP as acceptor"/>
    <property type="evidence" value="ECO:0007669"/>
    <property type="project" value="InterPro"/>
</dbReference>
<dbReference type="SUPFAM" id="SSF51735">
    <property type="entry name" value="NAD(P)-binding Rossmann-fold domains"/>
    <property type="match status" value="1"/>
</dbReference>
<feature type="non-terminal residue" evidence="3">
    <location>
        <position position="166"/>
    </location>
</feature>
<dbReference type="GO" id="GO:0016628">
    <property type="term" value="F:oxidoreductase activity, acting on the CH-CH group of donors, NAD or NADP as acceptor"/>
    <property type="evidence" value="ECO:0007669"/>
    <property type="project" value="InterPro"/>
</dbReference>
<organism evidence="3">
    <name type="scientific">marine metagenome</name>
    <dbReference type="NCBI Taxonomy" id="408172"/>
    <lineage>
        <taxon>unclassified sequences</taxon>
        <taxon>metagenomes</taxon>
        <taxon>ecological metagenomes</taxon>
    </lineage>
</organism>
<dbReference type="PANTHER" id="PTHR43491">
    <property type="entry name" value="UDP-N-ACETYL-D-MANNOSAMINE DEHYDROGENASE"/>
    <property type="match status" value="1"/>
</dbReference>
<gene>
    <name evidence="3" type="ORF">METZ01_LOCUS415290</name>
</gene>
<reference evidence="3" key="1">
    <citation type="submission" date="2018-05" db="EMBL/GenBank/DDBJ databases">
        <authorList>
            <person name="Lanie J.A."/>
            <person name="Ng W.-L."/>
            <person name="Kazmierczak K.M."/>
            <person name="Andrzejewski T.M."/>
            <person name="Davidsen T.M."/>
            <person name="Wayne K.J."/>
            <person name="Tettelin H."/>
            <person name="Glass J.I."/>
            <person name="Rusch D."/>
            <person name="Podicherti R."/>
            <person name="Tsui H.-C.T."/>
            <person name="Winkler M.E."/>
        </authorList>
    </citation>
    <scope>NUCLEOTIDE SEQUENCE</scope>
</reference>
<evidence type="ECO:0000313" key="3">
    <source>
        <dbReference type="EMBL" id="SVD62436.1"/>
    </source>
</evidence>
<dbReference type="PIRSF" id="PIRSF500136">
    <property type="entry name" value="UDP_ManNAc_DH"/>
    <property type="match status" value="1"/>
</dbReference>
<evidence type="ECO:0000259" key="2">
    <source>
        <dbReference type="Pfam" id="PF03721"/>
    </source>
</evidence>
<dbReference type="GO" id="GO:0051287">
    <property type="term" value="F:NAD binding"/>
    <property type="evidence" value="ECO:0007669"/>
    <property type="project" value="InterPro"/>
</dbReference>
<dbReference type="Pfam" id="PF03721">
    <property type="entry name" value="UDPG_MGDP_dh_N"/>
    <property type="match status" value="1"/>
</dbReference>
<protein>
    <recommendedName>
        <fullName evidence="2">UDP-glucose/GDP-mannose dehydrogenase N-terminal domain-containing protein</fullName>
    </recommendedName>
</protein>
<accession>A0A382WU93</accession>
<dbReference type="InterPro" id="IPR036291">
    <property type="entry name" value="NAD(P)-bd_dom_sf"/>
</dbReference>
<comment type="similarity">
    <text evidence="1">Belongs to the UDP-glucose/GDP-mannose dehydrogenase family.</text>
</comment>
<feature type="domain" description="UDP-glucose/GDP-mannose dehydrogenase N-terminal" evidence="2">
    <location>
        <begin position="27"/>
        <end position="162"/>
    </location>
</feature>
<dbReference type="InterPro" id="IPR017476">
    <property type="entry name" value="UDP-Glc/GDP-Man"/>
</dbReference>
<proteinExistence type="inferred from homology"/>
<dbReference type="InterPro" id="IPR028359">
    <property type="entry name" value="UDP_ManNAc/GlcNAc_DH"/>
</dbReference>
<dbReference type="PANTHER" id="PTHR43491:SF2">
    <property type="entry name" value="UDP-N-ACETYL-D-MANNOSAMINE DEHYDROGENASE"/>
    <property type="match status" value="1"/>
</dbReference>
<dbReference type="GO" id="GO:0000271">
    <property type="term" value="P:polysaccharide biosynthetic process"/>
    <property type="evidence" value="ECO:0007669"/>
    <property type="project" value="InterPro"/>
</dbReference>
<evidence type="ECO:0000256" key="1">
    <source>
        <dbReference type="ARBA" id="ARBA00006601"/>
    </source>
</evidence>
<sequence length="166" mass="18074">MEKKTTQNIMSMDLDEIRIMVKKHGINVCIIGIGRIGLPTAITFANSGLPTIGVDINQELVDMINSGNFPLKDEPGYEQLFEEVIKTKKLIATTKIEEAVHNSDVIVLSLPTPMIDKIPDYSALQSVAEKLGNLIKKGSVIVVESTIEPGFVENELIGIIEGSGKL</sequence>
<dbReference type="AlphaFoldDB" id="A0A382WU93"/>